<dbReference type="InterPro" id="IPR006527">
    <property type="entry name" value="F-box-assoc_dom_typ1"/>
</dbReference>
<dbReference type="InterPro" id="IPR050796">
    <property type="entry name" value="SCF_F-box_component"/>
</dbReference>
<dbReference type="OrthoDB" id="1366962at2759"/>
<name>A0A067KSC2_JATCU</name>
<sequence length="296" mass="33079">MSINTLVRCTTVCKYWNSLIKDPTFISTHLKLTTTASSFAVSTTVTAATNVSRGHEKSFRVADSINGIVCLIGDHDYVPYYYLLWNPSIQKSITVPRPNLTSMGHAFVGFGYDSRNDDYKLVRMVPPNDPKGLNSGAQLEIFSLKSSSWKTLSGPICHKYMTIASSSQAFVNGVVHWIARRDGDSLLNYVLLGLDMSNEVLHETILPEEFRIQLLIFVTGNDLKSLHTARPLWISKKGEELIAESLDGDLIAVDLQNRHVKCRQVLGTPEYTFIGPYVESLVLLNTIDGYFVKILE</sequence>
<dbReference type="PANTHER" id="PTHR31672">
    <property type="entry name" value="BNACNNG10540D PROTEIN"/>
    <property type="match status" value="1"/>
</dbReference>
<dbReference type="STRING" id="180498.A0A067KSC2"/>
<dbReference type="SUPFAM" id="SSF81383">
    <property type="entry name" value="F-box domain"/>
    <property type="match status" value="1"/>
</dbReference>
<dbReference type="Proteomes" id="UP000027138">
    <property type="component" value="Unassembled WGS sequence"/>
</dbReference>
<keyword evidence="3" id="KW-1185">Reference proteome</keyword>
<feature type="domain" description="F-box associated beta-propeller type 1" evidence="1">
    <location>
        <begin position="26"/>
        <end position="210"/>
    </location>
</feature>
<dbReference type="PANTHER" id="PTHR31672:SF13">
    <property type="entry name" value="F-BOX PROTEIN CPR30-LIKE"/>
    <property type="match status" value="1"/>
</dbReference>
<proteinExistence type="predicted"/>
<dbReference type="EMBL" id="KK914353">
    <property type="protein sequence ID" value="KDP39037.1"/>
    <property type="molecule type" value="Genomic_DNA"/>
</dbReference>
<organism evidence="2 3">
    <name type="scientific">Jatropha curcas</name>
    <name type="common">Barbados nut</name>
    <dbReference type="NCBI Taxonomy" id="180498"/>
    <lineage>
        <taxon>Eukaryota</taxon>
        <taxon>Viridiplantae</taxon>
        <taxon>Streptophyta</taxon>
        <taxon>Embryophyta</taxon>
        <taxon>Tracheophyta</taxon>
        <taxon>Spermatophyta</taxon>
        <taxon>Magnoliopsida</taxon>
        <taxon>eudicotyledons</taxon>
        <taxon>Gunneridae</taxon>
        <taxon>Pentapetalae</taxon>
        <taxon>rosids</taxon>
        <taxon>fabids</taxon>
        <taxon>Malpighiales</taxon>
        <taxon>Euphorbiaceae</taxon>
        <taxon>Crotonoideae</taxon>
        <taxon>Jatropheae</taxon>
        <taxon>Jatropha</taxon>
    </lineage>
</organism>
<dbReference type="InterPro" id="IPR036047">
    <property type="entry name" value="F-box-like_dom_sf"/>
</dbReference>
<evidence type="ECO:0000313" key="3">
    <source>
        <dbReference type="Proteomes" id="UP000027138"/>
    </source>
</evidence>
<accession>A0A067KSC2</accession>
<reference evidence="2 3" key="1">
    <citation type="journal article" date="2014" name="PLoS ONE">
        <title>Global Analysis of Gene Expression Profiles in Physic Nut (Jatropha curcas L.) Seedlings Exposed to Salt Stress.</title>
        <authorList>
            <person name="Zhang L."/>
            <person name="Zhang C."/>
            <person name="Wu P."/>
            <person name="Chen Y."/>
            <person name="Li M."/>
            <person name="Jiang H."/>
            <person name="Wu G."/>
        </authorList>
    </citation>
    <scope>NUCLEOTIDE SEQUENCE [LARGE SCALE GENOMIC DNA]</scope>
    <source>
        <strain evidence="3">cv. GZQX0401</strain>
        <tissue evidence="2">Young leaves</tissue>
    </source>
</reference>
<dbReference type="InterPro" id="IPR017451">
    <property type="entry name" value="F-box-assoc_interact_dom"/>
</dbReference>
<evidence type="ECO:0000313" key="2">
    <source>
        <dbReference type="EMBL" id="KDP39037.1"/>
    </source>
</evidence>
<dbReference type="NCBIfam" id="TIGR01640">
    <property type="entry name" value="F_box_assoc_1"/>
    <property type="match status" value="1"/>
</dbReference>
<evidence type="ECO:0000259" key="1">
    <source>
        <dbReference type="Pfam" id="PF07734"/>
    </source>
</evidence>
<dbReference type="Pfam" id="PF07734">
    <property type="entry name" value="FBA_1"/>
    <property type="match status" value="1"/>
</dbReference>
<dbReference type="AlphaFoldDB" id="A0A067KSC2"/>
<protein>
    <recommendedName>
        <fullName evidence="1">F-box associated beta-propeller type 1 domain-containing protein</fullName>
    </recommendedName>
</protein>
<gene>
    <name evidence="2" type="ORF">JCGZ_00794</name>
</gene>